<feature type="non-terminal residue" evidence="1">
    <location>
        <position position="1"/>
    </location>
</feature>
<protein>
    <submittedName>
        <fullName evidence="1">Uncharacterized protein</fullName>
    </submittedName>
</protein>
<proteinExistence type="predicted"/>
<dbReference type="GeneID" id="54547993"/>
<dbReference type="AlphaFoldDB" id="A0A6A6J9E6"/>
<dbReference type="OrthoDB" id="5278907at2759"/>
<dbReference type="EMBL" id="ML986516">
    <property type="protein sequence ID" value="KAF2272803.1"/>
    <property type="molecule type" value="Genomic_DNA"/>
</dbReference>
<evidence type="ECO:0000313" key="1">
    <source>
        <dbReference type="EMBL" id="KAF2272803.1"/>
    </source>
</evidence>
<name>A0A6A6J9E6_WESOR</name>
<evidence type="ECO:0000313" key="2">
    <source>
        <dbReference type="Proteomes" id="UP000800097"/>
    </source>
</evidence>
<feature type="non-terminal residue" evidence="1">
    <location>
        <position position="83"/>
    </location>
</feature>
<dbReference type="RefSeq" id="XP_033650342.1">
    <property type="nucleotide sequence ID" value="XM_033794818.1"/>
</dbReference>
<gene>
    <name evidence="1" type="ORF">EI97DRAFT_349165</name>
</gene>
<accession>A0A6A6J9E6</accession>
<dbReference type="Proteomes" id="UP000800097">
    <property type="component" value="Unassembled WGS sequence"/>
</dbReference>
<reference evidence="1" key="1">
    <citation type="journal article" date="2020" name="Stud. Mycol.">
        <title>101 Dothideomycetes genomes: a test case for predicting lifestyles and emergence of pathogens.</title>
        <authorList>
            <person name="Haridas S."/>
            <person name="Albert R."/>
            <person name="Binder M."/>
            <person name="Bloem J."/>
            <person name="Labutti K."/>
            <person name="Salamov A."/>
            <person name="Andreopoulos B."/>
            <person name="Baker S."/>
            <person name="Barry K."/>
            <person name="Bills G."/>
            <person name="Bluhm B."/>
            <person name="Cannon C."/>
            <person name="Castanera R."/>
            <person name="Culley D."/>
            <person name="Daum C."/>
            <person name="Ezra D."/>
            <person name="Gonzalez J."/>
            <person name="Henrissat B."/>
            <person name="Kuo A."/>
            <person name="Liang C."/>
            <person name="Lipzen A."/>
            <person name="Lutzoni F."/>
            <person name="Magnuson J."/>
            <person name="Mondo S."/>
            <person name="Nolan M."/>
            <person name="Ohm R."/>
            <person name="Pangilinan J."/>
            <person name="Park H.-J."/>
            <person name="Ramirez L."/>
            <person name="Alfaro M."/>
            <person name="Sun H."/>
            <person name="Tritt A."/>
            <person name="Yoshinaga Y."/>
            <person name="Zwiers L.-H."/>
            <person name="Turgeon B."/>
            <person name="Goodwin S."/>
            <person name="Spatafora J."/>
            <person name="Crous P."/>
            <person name="Grigoriev I."/>
        </authorList>
    </citation>
    <scope>NUCLEOTIDE SEQUENCE</scope>
    <source>
        <strain evidence="1">CBS 379.55</strain>
    </source>
</reference>
<sequence>LWWRVIGRKQNTLPPYDFARSPYRAKKPWPPPLMSLSEHRQFNFERRFKRRLLLKSIRPNWNRWVKVAQKVGIWSIVIYSVFF</sequence>
<organism evidence="1 2">
    <name type="scientific">Westerdykella ornata</name>
    <dbReference type="NCBI Taxonomy" id="318751"/>
    <lineage>
        <taxon>Eukaryota</taxon>
        <taxon>Fungi</taxon>
        <taxon>Dikarya</taxon>
        <taxon>Ascomycota</taxon>
        <taxon>Pezizomycotina</taxon>
        <taxon>Dothideomycetes</taxon>
        <taxon>Pleosporomycetidae</taxon>
        <taxon>Pleosporales</taxon>
        <taxon>Sporormiaceae</taxon>
        <taxon>Westerdykella</taxon>
    </lineage>
</organism>
<keyword evidence="2" id="KW-1185">Reference proteome</keyword>